<name>A0A453NKX8_AEGTS</name>
<reference evidence="1" key="4">
    <citation type="submission" date="2019-03" db="UniProtKB">
        <authorList>
            <consortium name="EnsemblPlants"/>
        </authorList>
    </citation>
    <scope>IDENTIFICATION</scope>
</reference>
<dbReference type="PANTHER" id="PTHR31110:SF3">
    <property type="entry name" value="PORTAL PROTEIN"/>
    <property type="match status" value="1"/>
</dbReference>
<dbReference type="Gramene" id="AET6Gv20411400.45">
    <property type="protein sequence ID" value="AET6Gv20411400.45"/>
    <property type="gene ID" value="AET6Gv20411400"/>
</dbReference>
<dbReference type="Gramene" id="AET6Gv20411400.44">
    <property type="protein sequence ID" value="AET6Gv20411400.44"/>
    <property type="gene ID" value="AET6Gv20411400"/>
</dbReference>
<dbReference type="EnsemblPlants" id="AET6Gv20411400.44">
    <property type="protein sequence ID" value="AET6Gv20411400.44"/>
    <property type="gene ID" value="AET6Gv20411400"/>
</dbReference>
<reference evidence="1" key="5">
    <citation type="journal article" date="2021" name="G3 (Bethesda)">
        <title>Aegilops tauschii genome assembly Aet v5.0 features greater sequence contiguity and improved annotation.</title>
        <authorList>
            <person name="Wang L."/>
            <person name="Zhu T."/>
            <person name="Rodriguez J.C."/>
            <person name="Deal K.R."/>
            <person name="Dubcovsky J."/>
            <person name="McGuire P.E."/>
            <person name="Lux T."/>
            <person name="Spannagl M."/>
            <person name="Mayer K.F.X."/>
            <person name="Baldrich P."/>
            <person name="Meyers B.C."/>
            <person name="Huo N."/>
            <person name="Gu Y.Q."/>
            <person name="Zhou H."/>
            <person name="Devos K.M."/>
            <person name="Bennetzen J.L."/>
            <person name="Unver T."/>
            <person name="Budak H."/>
            <person name="Gulick P.J."/>
            <person name="Galiba G."/>
            <person name="Kalapos B."/>
            <person name="Nelson D.R."/>
            <person name="Li P."/>
            <person name="You F.M."/>
            <person name="Luo M.C."/>
            <person name="Dvorak J."/>
        </authorList>
    </citation>
    <scope>NUCLEOTIDE SEQUENCE [LARGE SCALE GENOMIC DNA]</scope>
    <source>
        <strain evidence="1">cv. AL8/78</strain>
    </source>
</reference>
<accession>A0A453NKX8</accession>
<reference evidence="2" key="2">
    <citation type="journal article" date="2017" name="Nat. Plants">
        <title>The Aegilops tauschii genome reveals multiple impacts of transposons.</title>
        <authorList>
            <person name="Zhao G."/>
            <person name="Zou C."/>
            <person name="Li K."/>
            <person name="Wang K."/>
            <person name="Li T."/>
            <person name="Gao L."/>
            <person name="Zhang X."/>
            <person name="Wang H."/>
            <person name="Yang Z."/>
            <person name="Liu X."/>
            <person name="Jiang W."/>
            <person name="Mao L."/>
            <person name="Kong X."/>
            <person name="Jiao Y."/>
            <person name="Jia J."/>
        </authorList>
    </citation>
    <scope>NUCLEOTIDE SEQUENCE [LARGE SCALE GENOMIC DNA]</scope>
    <source>
        <strain evidence="2">cv. AL8/78</strain>
    </source>
</reference>
<dbReference type="PANTHER" id="PTHR31110">
    <property type="entry name" value="PESTICIDAL CRYSTAL CRY8BA PROTEIN"/>
    <property type="match status" value="1"/>
</dbReference>
<organism evidence="1 2">
    <name type="scientific">Aegilops tauschii subsp. strangulata</name>
    <name type="common">Goatgrass</name>
    <dbReference type="NCBI Taxonomy" id="200361"/>
    <lineage>
        <taxon>Eukaryota</taxon>
        <taxon>Viridiplantae</taxon>
        <taxon>Streptophyta</taxon>
        <taxon>Embryophyta</taxon>
        <taxon>Tracheophyta</taxon>
        <taxon>Spermatophyta</taxon>
        <taxon>Magnoliopsida</taxon>
        <taxon>Liliopsida</taxon>
        <taxon>Poales</taxon>
        <taxon>Poaceae</taxon>
        <taxon>BOP clade</taxon>
        <taxon>Pooideae</taxon>
        <taxon>Triticodae</taxon>
        <taxon>Triticeae</taxon>
        <taxon>Triticinae</taxon>
        <taxon>Aegilops</taxon>
    </lineage>
</organism>
<evidence type="ECO:0008006" key="3">
    <source>
        <dbReference type="Google" id="ProtNLM"/>
    </source>
</evidence>
<evidence type="ECO:0000313" key="1">
    <source>
        <dbReference type="EnsemblPlants" id="AET6Gv20411400.45"/>
    </source>
</evidence>
<dbReference type="EnsemblPlants" id="AET6Gv20411400.45">
    <property type="protein sequence ID" value="AET6Gv20411400.45"/>
    <property type="gene ID" value="AET6Gv20411400"/>
</dbReference>
<dbReference type="Proteomes" id="UP000015105">
    <property type="component" value="Chromosome 6D"/>
</dbReference>
<keyword evidence="2" id="KW-1185">Reference proteome</keyword>
<reference evidence="1" key="3">
    <citation type="journal article" date="2017" name="Nature">
        <title>Genome sequence of the progenitor of the wheat D genome Aegilops tauschii.</title>
        <authorList>
            <person name="Luo M.C."/>
            <person name="Gu Y.Q."/>
            <person name="Puiu D."/>
            <person name="Wang H."/>
            <person name="Twardziok S.O."/>
            <person name="Deal K.R."/>
            <person name="Huo N."/>
            <person name="Zhu T."/>
            <person name="Wang L."/>
            <person name="Wang Y."/>
            <person name="McGuire P.E."/>
            <person name="Liu S."/>
            <person name="Long H."/>
            <person name="Ramasamy R.K."/>
            <person name="Rodriguez J.C."/>
            <person name="Van S.L."/>
            <person name="Yuan L."/>
            <person name="Wang Z."/>
            <person name="Xia Z."/>
            <person name="Xiao L."/>
            <person name="Anderson O.D."/>
            <person name="Ouyang S."/>
            <person name="Liang Y."/>
            <person name="Zimin A.V."/>
            <person name="Pertea G."/>
            <person name="Qi P."/>
            <person name="Bennetzen J.L."/>
            <person name="Dai X."/>
            <person name="Dawson M.W."/>
            <person name="Muller H.G."/>
            <person name="Kugler K."/>
            <person name="Rivarola-Duarte L."/>
            <person name="Spannagl M."/>
            <person name="Mayer K.F.X."/>
            <person name="Lu F.H."/>
            <person name="Bevan M.W."/>
            <person name="Leroy P."/>
            <person name="Li P."/>
            <person name="You F.M."/>
            <person name="Sun Q."/>
            <person name="Liu Z."/>
            <person name="Lyons E."/>
            <person name="Wicker T."/>
            <person name="Salzberg S.L."/>
            <person name="Devos K.M."/>
            <person name="Dvorak J."/>
        </authorList>
    </citation>
    <scope>NUCLEOTIDE SEQUENCE [LARGE SCALE GENOMIC DNA]</scope>
    <source>
        <strain evidence="1">cv. AL8/78</strain>
    </source>
</reference>
<protein>
    <recommendedName>
        <fullName evidence="3">MHD1 domain-containing protein</fullName>
    </recommendedName>
</protein>
<sequence>SILLDCEDRINVLLAIVFENYKSLDEHSITGLSELFGPISDCAAPALAPAVQIFSVLHDILSNEAQSILRSYLQAAAAKRCRRHMIETDEFMSSNNDNLLTDDMTISAAYLKMKTLCINISLEIQADIKIHDQNILPSSIDLPNIAASLYSTELCKRLKGFLSASPPSRPLQHVAELLIATANFERDLDSWQVRPVHGGVLSRELFHDYIMVWIEDTRLHLLDYCKAEKLSYPAASTTSPFVEQIYEQIRESINEYGVVINRWPQYLMSLESVCATTLNQFPTFFM</sequence>
<reference evidence="2" key="1">
    <citation type="journal article" date="2014" name="Science">
        <title>Ancient hybridizations among the ancestral genomes of bread wheat.</title>
        <authorList>
            <consortium name="International Wheat Genome Sequencing Consortium,"/>
            <person name="Marcussen T."/>
            <person name="Sandve S.R."/>
            <person name="Heier L."/>
            <person name="Spannagl M."/>
            <person name="Pfeifer M."/>
            <person name="Jakobsen K.S."/>
            <person name="Wulff B.B."/>
            <person name="Steuernagel B."/>
            <person name="Mayer K.F."/>
            <person name="Olsen O.A."/>
        </authorList>
    </citation>
    <scope>NUCLEOTIDE SEQUENCE [LARGE SCALE GENOMIC DNA]</scope>
    <source>
        <strain evidence="2">cv. AL8/78</strain>
    </source>
</reference>
<evidence type="ECO:0000313" key="2">
    <source>
        <dbReference type="Proteomes" id="UP000015105"/>
    </source>
</evidence>
<proteinExistence type="predicted"/>
<dbReference type="AlphaFoldDB" id="A0A453NKX8"/>